<reference evidence="1" key="1">
    <citation type="journal article" date="2015" name="Genome Biol. Evol.">
        <title>Organellar Genomes of White Spruce (Picea glauca): Assembly and Annotation.</title>
        <authorList>
            <person name="Jackman S.D."/>
            <person name="Warren R.L."/>
            <person name="Gibb E.A."/>
            <person name="Vandervalk B.P."/>
            <person name="Mohamadi H."/>
            <person name="Chu J."/>
            <person name="Raymond A."/>
            <person name="Pleasance S."/>
            <person name="Coope R."/>
            <person name="Wildung M.R."/>
            <person name="Ritland C.E."/>
            <person name="Bousquet J."/>
            <person name="Jones S.J."/>
            <person name="Bohlmann J."/>
            <person name="Birol I."/>
        </authorList>
    </citation>
    <scope>NUCLEOTIDE SEQUENCE [LARGE SCALE GENOMIC DNA]</scope>
    <source>
        <tissue evidence="1">Flushing bud</tissue>
    </source>
</reference>
<sequence length="54" mass="6044">MACAVGERLISDNCKQILTIDIPSTLNLEPIPSSSRLYTFTSTDTRYTNYDNLS</sequence>
<geneLocation type="mitochondrion" evidence="1"/>
<keyword evidence="1" id="KW-0496">Mitochondrion</keyword>
<comment type="caution">
    <text evidence="1">The sequence shown here is derived from an EMBL/GenBank/DDBJ whole genome shotgun (WGS) entry which is preliminary data.</text>
</comment>
<name>A0A101M4U2_PICGL</name>
<gene>
    <name evidence="1" type="ORF">ABT39_MTgene738</name>
</gene>
<evidence type="ECO:0000313" key="1">
    <source>
        <dbReference type="EMBL" id="KUM50892.1"/>
    </source>
</evidence>
<organism evidence="1">
    <name type="scientific">Picea glauca</name>
    <name type="common">White spruce</name>
    <name type="synonym">Pinus glauca</name>
    <dbReference type="NCBI Taxonomy" id="3330"/>
    <lineage>
        <taxon>Eukaryota</taxon>
        <taxon>Viridiplantae</taxon>
        <taxon>Streptophyta</taxon>
        <taxon>Embryophyta</taxon>
        <taxon>Tracheophyta</taxon>
        <taxon>Spermatophyta</taxon>
        <taxon>Pinopsida</taxon>
        <taxon>Pinidae</taxon>
        <taxon>Conifers I</taxon>
        <taxon>Pinales</taxon>
        <taxon>Pinaceae</taxon>
        <taxon>Picea</taxon>
    </lineage>
</organism>
<proteinExistence type="predicted"/>
<dbReference type="EMBL" id="LKAM01000001">
    <property type="protein sequence ID" value="KUM50892.1"/>
    <property type="molecule type" value="Genomic_DNA"/>
</dbReference>
<protein>
    <submittedName>
        <fullName evidence="1">Uncharacterized protein</fullName>
    </submittedName>
</protein>
<dbReference type="AlphaFoldDB" id="A0A101M4U2"/>
<accession>A0A101M4U2</accession>